<feature type="region of interest" description="Disordered" evidence="1">
    <location>
        <begin position="1"/>
        <end position="24"/>
    </location>
</feature>
<keyword evidence="2" id="KW-0472">Membrane</keyword>
<keyword evidence="4" id="KW-1185">Reference proteome</keyword>
<protein>
    <submittedName>
        <fullName evidence="3">Uncharacterized protein</fullName>
    </submittedName>
</protein>
<name>A0A6A5Q8A7_AMPQU</name>
<gene>
    <name evidence="3" type="ORF">BDU57DRAFT_108196</name>
</gene>
<accession>A0A6A5Q8A7</accession>
<feature type="compositionally biased region" description="Basic and acidic residues" evidence="1">
    <location>
        <begin position="1"/>
        <end position="11"/>
    </location>
</feature>
<proteinExistence type="predicted"/>
<dbReference type="AlphaFoldDB" id="A0A6A5Q8A7"/>
<dbReference type="InterPro" id="IPR021514">
    <property type="entry name" value="DUF3176"/>
</dbReference>
<sequence length="298" mass="33592">MKTSEEKDVRENAPPPPYQVPGSSFASLDVPQRIERKLAQYNASSSVFKHWLFEIISWSTSAVYIGFIIEISVNVLGKTASACHILPIPEAIGQLKWTWFNGTNSKDMIDFEIFDKASRGAWGSFLLLFWTIGRSLAALGAILTLLLLATDTFFQQLTDLPEQWTLERQGSIPRSVRYEGDNGDLYQEGFRISLGDLNLRQITFKYFYYNGNEPVPFGNGTRPDITVSCPPGRCDWDPYESLGFFSACADVSELLRYACLTTKLDWISSAYLNESTHPTGKHEPLEKRVLFSMLIIAS</sequence>
<keyword evidence="2" id="KW-0812">Transmembrane</keyword>
<dbReference type="EMBL" id="ML979146">
    <property type="protein sequence ID" value="KAF1911038.1"/>
    <property type="molecule type" value="Genomic_DNA"/>
</dbReference>
<evidence type="ECO:0000256" key="2">
    <source>
        <dbReference type="SAM" id="Phobius"/>
    </source>
</evidence>
<organism evidence="3 4">
    <name type="scientific">Ampelomyces quisqualis</name>
    <name type="common">Powdery mildew agent</name>
    <dbReference type="NCBI Taxonomy" id="50730"/>
    <lineage>
        <taxon>Eukaryota</taxon>
        <taxon>Fungi</taxon>
        <taxon>Dikarya</taxon>
        <taxon>Ascomycota</taxon>
        <taxon>Pezizomycotina</taxon>
        <taxon>Dothideomycetes</taxon>
        <taxon>Pleosporomycetidae</taxon>
        <taxon>Pleosporales</taxon>
        <taxon>Pleosporineae</taxon>
        <taxon>Phaeosphaeriaceae</taxon>
        <taxon>Ampelomyces</taxon>
    </lineage>
</organism>
<dbReference type="OrthoDB" id="5242705at2759"/>
<dbReference type="PANTHER" id="PTHR35394:SF5">
    <property type="entry name" value="DUF3176 DOMAIN-CONTAINING PROTEIN"/>
    <property type="match status" value="1"/>
</dbReference>
<dbReference type="Proteomes" id="UP000800096">
    <property type="component" value="Unassembled WGS sequence"/>
</dbReference>
<evidence type="ECO:0000256" key="1">
    <source>
        <dbReference type="SAM" id="MobiDB-lite"/>
    </source>
</evidence>
<reference evidence="3" key="1">
    <citation type="journal article" date="2020" name="Stud. Mycol.">
        <title>101 Dothideomycetes genomes: a test case for predicting lifestyles and emergence of pathogens.</title>
        <authorList>
            <person name="Haridas S."/>
            <person name="Albert R."/>
            <person name="Binder M."/>
            <person name="Bloem J."/>
            <person name="Labutti K."/>
            <person name="Salamov A."/>
            <person name="Andreopoulos B."/>
            <person name="Baker S."/>
            <person name="Barry K."/>
            <person name="Bills G."/>
            <person name="Bluhm B."/>
            <person name="Cannon C."/>
            <person name="Castanera R."/>
            <person name="Culley D."/>
            <person name="Daum C."/>
            <person name="Ezra D."/>
            <person name="Gonzalez J."/>
            <person name="Henrissat B."/>
            <person name="Kuo A."/>
            <person name="Liang C."/>
            <person name="Lipzen A."/>
            <person name="Lutzoni F."/>
            <person name="Magnuson J."/>
            <person name="Mondo S."/>
            <person name="Nolan M."/>
            <person name="Ohm R."/>
            <person name="Pangilinan J."/>
            <person name="Park H.-J."/>
            <person name="Ramirez L."/>
            <person name="Alfaro M."/>
            <person name="Sun H."/>
            <person name="Tritt A."/>
            <person name="Yoshinaga Y."/>
            <person name="Zwiers L.-H."/>
            <person name="Turgeon B."/>
            <person name="Goodwin S."/>
            <person name="Spatafora J."/>
            <person name="Crous P."/>
            <person name="Grigoriev I."/>
        </authorList>
    </citation>
    <scope>NUCLEOTIDE SEQUENCE</scope>
    <source>
        <strain evidence="3">HMLAC05119</strain>
    </source>
</reference>
<evidence type="ECO:0000313" key="4">
    <source>
        <dbReference type="Proteomes" id="UP000800096"/>
    </source>
</evidence>
<dbReference type="PANTHER" id="PTHR35394">
    <property type="entry name" value="DUF3176 DOMAIN-CONTAINING PROTEIN"/>
    <property type="match status" value="1"/>
</dbReference>
<evidence type="ECO:0000313" key="3">
    <source>
        <dbReference type="EMBL" id="KAF1911038.1"/>
    </source>
</evidence>
<feature type="transmembrane region" description="Helical" evidence="2">
    <location>
        <begin position="125"/>
        <end position="149"/>
    </location>
</feature>
<keyword evidence="2" id="KW-1133">Transmembrane helix</keyword>
<dbReference type="Pfam" id="PF11374">
    <property type="entry name" value="DUF3176"/>
    <property type="match status" value="1"/>
</dbReference>